<dbReference type="InterPro" id="IPR027417">
    <property type="entry name" value="P-loop_NTPase"/>
</dbReference>
<keyword evidence="3 6" id="KW-0067">ATP-binding</keyword>
<feature type="domain" description="ABC transporter" evidence="5">
    <location>
        <begin position="22"/>
        <end position="243"/>
    </location>
</feature>
<keyword evidence="2" id="KW-0547">Nucleotide-binding</keyword>
<dbReference type="InterPro" id="IPR017871">
    <property type="entry name" value="ABC_transporter-like_CS"/>
</dbReference>
<evidence type="ECO:0000256" key="1">
    <source>
        <dbReference type="ARBA" id="ARBA00022448"/>
    </source>
</evidence>
<dbReference type="Proteomes" id="UP000294796">
    <property type="component" value="Unassembled WGS sequence"/>
</dbReference>
<reference evidence="6 7" key="1">
    <citation type="submission" date="2019-03" db="EMBL/GenBank/DDBJ databases">
        <title>Luteimonas zhaokaii sp.nov., isolated from the rectal contents of Plateau pika in Yushu, Qinghai Province, China.</title>
        <authorList>
            <person name="Zhang G."/>
        </authorList>
    </citation>
    <scope>NUCLEOTIDE SEQUENCE [LARGE SCALE GENOMIC DNA]</scope>
    <source>
        <strain evidence="6 7">B9</strain>
    </source>
</reference>
<dbReference type="Pfam" id="PF00005">
    <property type="entry name" value="ABC_tran"/>
    <property type="match status" value="1"/>
</dbReference>
<keyword evidence="1" id="KW-0813">Transport</keyword>
<dbReference type="GO" id="GO:0005524">
    <property type="term" value="F:ATP binding"/>
    <property type="evidence" value="ECO:0007669"/>
    <property type="project" value="UniProtKB-KW"/>
</dbReference>
<dbReference type="GO" id="GO:0022857">
    <property type="term" value="F:transmembrane transporter activity"/>
    <property type="evidence" value="ECO:0007669"/>
    <property type="project" value="TreeGrafter"/>
</dbReference>
<dbReference type="PROSITE" id="PS50893">
    <property type="entry name" value="ABC_TRANSPORTER_2"/>
    <property type="match status" value="1"/>
</dbReference>
<dbReference type="FunFam" id="3.40.50.300:FF:000032">
    <property type="entry name" value="Export ABC transporter ATP-binding protein"/>
    <property type="match status" value="1"/>
</dbReference>
<evidence type="ECO:0000256" key="3">
    <source>
        <dbReference type="ARBA" id="ARBA00022840"/>
    </source>
</evidence>
<gene>
    <name evidence="6" type="ORF">E2F46_11195</name>
</gene>
<dbReference type="SMART" id="SM00382">
    <property type="entry name" value="AAA"/>
    <property type="match status" value="1"/>
</dbReference>
<organism evidence="6 7">
    <name type="scientific">Luteimonas aestuarii</name>
    <dbReference type="NCBI Taxonomy" id="453837"/>
    <lineage>
        <taxon>Bacteria</taxon>
        <taxon>Pseudomonadati</taxon>
        <taxon>Pseudomonadota</taxon>
        <taxon>Gammaproteobacteria</taxon>
        <taxon>Lysobacterales</taxon>
        <taxon>Lysobacteraceae</taxon>
        <taxon>Luteimonas</taxon>
    </lineage>
</organism>
<dbReference type="OrthoDB" id="9783924at2"/>
<proteinExistence type="inferred from homology"/>
<dbReference type="AlphaFoldDB" id="A0A4R5TKT7"/>
<dbReference type="EMBL" id="SMTF01000009">
    <property type="protein sequence ID" value="TDK23180.1"/>
    <property type="molecule type" value="Genomic_DNA"/>
</dbReference>
<dbReference type="InterPro" id="IPR015854">
    <property type="entry name" value="ABC_transpr_LolD-like"/>
</dbReference>
<keyword evidence="7" id="KW-1185">Reference proteome</keyword>
<dbReference type="InterPro" id="IPR017911">
    <property type="entry name" value="MacB-like_ATP-bd"/>
</dbReference>
<dbReference type="PROSITE" id="PS00211">
    <property type="entry name" value="ABC_TRANSPORTER_1"/>
    <property type="match status" value="1"/>
</dbReference>
<sequence length="243" mass="25689">MADAVATPTTSPTAAGARAPALRAAGLGKRVPLPSGELVILRDVDFEIASGDVVAVIGASGSGKSTLLSLLAGLDTPSDGHVEIDGETISTLDEDGRARVRGDKVGFVFQNFQLLPSLTALENVMLPLELRGDAEVDAPARAMLGKVGLGERLNHYPKQLSGGEQQRVALARAFVTRPALLFADEPTGNLDTRTGQAIIDLLFAMNQEAGTTLVLVTHDDHLAERCRHLLRLDSGRLVADEKR</sequence>
<evidence type="ECO:0000259" key="5">
    <source>
        <dbReference type="PROSITE" id="PS50893"/>
    </source>
</evidence>
<protein>
    <submittedName>
        <fullName evidence="6">ABC transporter ATP-binding protein</fullName>
    </submittedName>
</protein>
<comment type="similarity">
    <text evidence="4">Belongs to the ABC transporter superfamily. Macrolide exporter (TC 3.A.1.122) family.</text>
</comment>
<evidence type="ECO:0000256" key="4">
    <source>
        <dbReference type="ARBA" id="ARBA00038388"/>
    </source>
</evidence>
<dbReference type="GO" id="GO:0005886">
    <property type="term" value="C:plasma membrane"/>
    <property type="evidence" value="ECO:0007669"/>
    <property type="project" value="TreeGrafter"/>
</dbReference>
<dbReference type="PANTHER" id="PTHR24220">
    <property type="entry name" value="IMPORT ATP-BINDING PROTEIN"/>
    <property type="match status" value="1"/>
</dbReference>
<dbReference type="InterPro" id="IPR003593">
    <property type="entry name" value="AAA+_ATPase"/>
</dbReference>
<evidence type="ECO:0000256" key="2">
    <source>
        <dbReference type="ARBA" id="ARBA00022741"/>
    </source>
</evidence>
<dbReference type="GO" id="GO:1902495">
    <property type="term" value="C:transmembrane transporter complex"/>
    <property type="evidence" value="ECO:0007669"/>
    <property type="project" value="UniProtKB-ARBA"/>
</dbReference>
<dbReference type="GO" id="GO:0016887">
    <property type="term" value="F:ATP hydrolysis activity"/>
    <property type="evidence" value="ECO:0007669"/>
    <property type="project" value="InterPro"/>
</dbReference>
<accession>A0A4R5TKT7</accession>
<evidence type="ECO:0000313" key="7">
    <source>
        <dbReference type="Proteomes" id="UP000294796"/>
    </source>
</evidence>
<dbReference type="CDD" id="cd03255">
    <property type="entry name" value="ABC_MJ0796_LolCDE_FtsE"/>
    <property type="match status" value="1"/>
</dbReference>
<dbReference type="RefSeq" id="WP_133322172.1">
    <property type="nucleotide sequence ID" value="NZ_SMTF01000009.1"/>
</dbReference>
<dbReference type="InterPro" id="IPR003439">
    <property type="entry name" value="ABC_transporter-like_ATP-bd"/>
</dbReference>
<name>A0A4R5TKT7_9GAMM</name>
<dbReference type="SUPFAM" id="SSF52540">
    <property type="entry name" value="P-loop containing nucleoside triphosphate hydrolases"/>
    <property type="match status" value="1"/>
</dbReference>
<dbReference type="Gene3D" id="3.40.50.300">
    <property type="entry name" value="P-loop containing nucleotide triphosphate hydrolases"/>
    <property type="match status" value="1"/>
</dbReference>
<evidence type="ECO:0000313" key="6">
    <source>
        <dbReference type="EMBL" id="TDK23180.1"/>
    </source>
</evidence>
<comment type="caution">
    <text evidence="6">The sequence shown here is derived from an EMBL/GenBank/DDBJ whole genome shotgun (WGS) entry which is preliminary data.</text>
</comment>